<dbReference type="Proteomes" id="UP000017148">
    <property type="component" value="Unassembled WGS sequence"/>
</dbReference>
<evidence type="ECO:0000256" key="3">
    <source>
        <dbReference type="ARBA" id="ARBA00023002"/>
    </source>
</evidence>
<evidence type="ECO:0000313" key="4">
    <source>
        <dbReference type="EMBL" id="ERP39140.1"/>
    </source>
</evidence>
<gene>
    <name evidence="4" type="ORF">CALK_0306a</name>
</gene>
<organism evidence="4 5">
    <name type="scientific">Chitinivibrio alkaliphilus ACht1</name>
    <dbReference type="NCBI Taxonomy" id="1313304"/>
    <lineage>
        <taxon>Bacteria</taxon>
        <taxon>Pseudomonadati</taxon>
        <taxon>Fibrobacterota</taxon>
        <taxon>Chitinivibrionia</taxon>
        <taxon>Chitinivibrionales</taxon>
        <taxon>Chitinivibrionaceae</taxon>
        <taxon>Chitinivibrio</taxon>
    </lineage>
</organism>
<dbReference type="PROSITE" id="PS00061">
    <property type="entry name" value="ADH_SHORT"/>
    <property type="match status" value="1"/>
</dbReference>
<dbReference type="eggNOG" id="COG0300">
    <property type="taxonomic scope" value="Bacteria"/>
</dbReference>
<dbReference type="Gene3D" id="3.40.50.720">
    <property type="entry name" value="NAD(P)-binding Rossmann-like Domain"/>
    <property type="match status" value="1"/>
</dbReference>
<keyword evidence="2" id="KW-0521">NADP</keyword>
<dbReference type="PANTHER" id="PTHR43391">
    <property type="entry name" value="RETINOL DEHYDROGENASE-RELATED"/>
    <property type="match status" value="1"/>
</dbReference>
<dbReference type="STRING" id="1313304.CALK_0306a"/>
<name>U7D859_9BACT</name>
<keyword evidence="5" id="KW-1185">Reference proteome</keyword>
<dbReference type="InterPro" id="IPR020904">
    <property type="entry name" value="Sc_DH/Rdtase_CS"/>
</dbReference>
<dbReference type="SUPFAM" id="SSF51735">
    <property type="entry name" value="NAD(P)-binding Rossmann-fold domains"/>
    <property type="match status" value="1"/>
</dbReference>
<dbReference type="InterPro" id="IPR036291">
    <property type="entry name" value="NAD(P)-bd_dom_sf"/>
</dbReference>
<dbReference type="AlphaFoldDB" id="U7D859"/>
<dbReference type="OrthoDB" id="9808814at2"/>
<accession>U7D859</accession>
<dbReference type="EMBL" id="ASJR01000002">
    <property type="protein sequence ID" value="ERP39140.1"/>
    <property type="molecule type" value="Genomic_DNA"/>
</dbReference>
<evidence type="ECO:0000256" key="2">
    <source>
        <dbReference type="ARBA" id="ARBA00022857"/>
    </source>
</evidence>
<dbReference type="RefSeq" id="WP_022635853.1">
    <property type="nucleotide sequence ID" value="NZ_ASJR01000002.1"/>
</dbReference>
<protein>
    <submittedName>
        <fullName evidence="4">Oxidoreductase, short-chain dehydrogenase/reductase family</fullName>
    </submittedName>
</protein>
<dbReference type="PANTHER" id="PTHR43391:SF14">
    <property type="entry name" value="DEHYDROGENASE_REDUCTASE SDR FAMILY PROTEIN 7-LIKE"/>
    <property type="match status" value="1"/>
</dbReference>
<proteinExistence type="inferred from homology"/>
<comment type="similarity">
    <text evidence="1">Belongs to the short-chain dehydrogenases/reductases (SDR) family.</text>
</comment>
<dbReference type="GO" id="GO:0016491">
    <property type="term" value="F:oxidoreductase activity"/>
    <property type="evidence" value="ECO:0007669"/>
    <property type="project" value="UniProtKB-KW"/>
</dbReference>
<sequence length="252" mass="27342">MKIALITGATSGIGYAFVEHIDTLSEVDEIWVSGRRITVLEKIQSSCKTRIRTFPGDCTTKAVGHEIEHALHTTKACISYLVISAGMGKAGPFRQSSYTDQLTMVDLNCRAVVDIIHCALPAMGKGSTLFLLSSIAGFSPLGNYAVYAASKAFTTSLGISLREELRPDITVVTVTPSSVDTPFHRISKSTGIKKRYFTQKTAPEKVVQKAFADGQKHHAYSCAGRVAIAVRVLHRCIPNHLAALLGCRALYR</sequence>
<dbReference type="PRINTS" id="PR00081">
    <property type="entry name" value="GDHRDH"/>
</dbReference>
<dbReference type="Pfam" id="PF00106">
    <property type="entry name" value="adh_short"/>
    <property type="match status" value="1"/>
</dbReference>
<keyword evidence="3" id="KW-0560">Oxidoreductase</keyword>
<reference evidence="4 5" key="1">
    <citation type="journal article" date="2013" name="Environ. Microbiol.">
        <title>Genome analysis of Chitinivibrio alkaliphilus gen. nov., sp. nov., a novel extremely haloalkaliphilic anaerobic chitinolytic bacterium from the candidate phylum Termite Group 3.</title>
        <authorList>
            <person name="Sorokin D.Y."/>
            <person name="Gumerov V.M."/>
            <person name="Rakitin A.L."/>
            <person name="Beletsky A.V."/>
            <person name="Damste J.S."/>
            <person name="Muyzer G."/>
            <person name="Mardanov A.V."/>
            <person name="Ravin N.V."/>
        </authorList>
    </citation>
    <scope>NUCLEOTIDE SEQUENCE [LARGE SCALE GENOMIC DNA]</scope>
    <source>
        <strain evidence="4 5">ACht1</strain>
    </source>
</reference>
<dbReference type="InterPro" id="IPR002347">
    <property type="entry name" value="SDR_fam"/>
</dbReference>
<evidence type="ECO:0000256" key="1">
    <source>
        <dbReference type="ARBA" id="ARBA00006484"/>
    </source>
</evidence>
<comment type="caution">
    <text evidence="4">The sequence shown here is derived from an EMBL/GenBank/DDBJ whole genome shotgun (WGS) entry which is preliminary data.</text>
</comment>
<evidence type="ECO:0000313" key="5">
    <source>
        <dbReference type="Proteomes" id="UP000017148"/>
    </source>
</evidence>